<proteinExistence type="inferred from homology"/>
<dbReference type="OrthoDB" id="6479672at2"/>
<accession>A0A516S9N9</accession>
<evidence type="ECO:0000259" key="5">
    <source>
        <dbReference type="Pfam" id="PF04888"/>
    </source>
</evidence>
<evidence type="ECO:0000313" key="6">
    <source>
        <dbReference type="EMBL" id="QDQ24872.1"/>
    </source>
</evidence>
<dbReference type="EMBL" id="CP041730">
    <property type="protein sequence ID" value="QDQ24872.1"/>
    <property type="molecule type" value="Genomic_DNA"/>
</dbReference>
<evidence type="ECO:0000256" key="1">
    <source>
        <dbReference type="ARBA" id="ARBA00004551"/>
    </source>
</evidence>
<protein>
    <recommendedName>
        <fullName evidence="5">Translocator protein BipB-like C-terminal domain-containing protein</fullName>
    </recommendedName>
</protein>
<gene>
    <name evidence="6" type="ORF">FNU76_00115</name>
</gene>
<name>A0A516S9N9_9NEIS</name>
<reference evidence="7" key="1">
    <citation type="submission" date="2019-07" db="EMBL/GenBank/DDBJ databases">
        <title>Chitinimonas sp. nov., isolated from Ny-Alesund, arctica soil.</title>
        <authorList>
            <person name="Xu Q."/>
            <person name="Peng F."/>
        </authorList>
    </citation>
    <scope>NUCLEOTIDE SEQUENCE [LARGE SCALE GENOMIC DNA]</scope>
    <source>
        <strain evidence="7">R3-44</strain>
    </source>
</reference>
<evidence type="ECO:0000313" key="7">
    <source>
        <dbReference type="Proteomes" id="UP000317550"/>
    </source>
</evidence>
<keyword evidence="7" id="KW-1185">Reference proteome</keyword>
<comment type="subcellular location">
    <subcellularLocation>
        <location evidence="1">Host membrane</location>
    </subcellularLocation>
</comment>
<comment type="similarity">
    <text evidence="4">Belongs to the SctE/SipB/YopB family.</text>
</comment>
<dbReference type="InterPro" id="IPR006972">
    <property type="entry name" value="BipB-like_C"/>
</dbReference>
<evidence type="ECO:0000256" key="4">
    <source>
        <dbReference type="ARBA" id="ARBA00035640"/>
    </source>
</evidence>
<evidence type="ECO:0000256" key="3">
    <source>
        <dbReference type="ARBA" id="ARBA00023026"/>
    </source>
</evidence>
<organism evidence="6 7">
    <name type="scientific">Chitinimonas arctica</name>
    <dbReference type="NCBI Taxonomy" id="2594795"/>
    <lineage>
        <taxon>Bacteria</taxon>
        <taxon>Pseudomonadati</taxon>
        <taxon>Pseudomonadota</taxon>
        <taxon>Betaproteobacteria</taxon>
        <taxon>Neisseriales</taxon>
        <taxon>Chitinibacteraceae</taxon>
        <taxon>Chitinimonas</taxon>
    </lineage>
</organism>
<dbReference type="GO" id="GO:0033644">
    <property type="term" value="C:host cell membrane"/>
    <property type="evidence" value="ECO:0007669"/>
    <property type="project" value="UniProtKB-SubCell"/>
</dbReference>
<keyword evidence="3" id="KW-0843">Virulence</keyword>
<keyword evidence="2" id="KW-1043">Host membrane</keyword>
<dbReference type="KEGG" id="cari:FNU76_00115"/>
<dbReference type="AlphaFoldDB" id="A0A516S9N9"/>
<keyword evidence="2" id="KW-0472">Membrane</keyword>
<sequence length="556" mass="58660">MTLAINTAIPQFTASPDVPEHVKQATTLAVLLPAKQLDGVSVDPDKKRDEKRGALDDFSLTVPNVVLSGVVQVLGALENILKRISPEEIPPETLKKVADKIADITGLDKEALGSLLTAVQTLLGRFAGAVTDLRCLTIKYMTEGQDKARKMQLEKELQKIKDQQDDARKAQKMGKLMDIFSWAISAAELVAGVVKVATGNPTGLADIAAGLTGLAKCFLTELTRAFPALKDKLAKVIEVLGYVQMGCEMVSGIANLMQLVRGFTAVKVIATQTTKEVTETSAVKLTELAQATAKIAEQSGKGTLAETLAIVAAKNLANDLAASVAPKIAGEVVQEVGSNLSKITFTLGSSTANTGKGLVQTAAAEAKKIMTQMVGKSLLETFNKAGIEKIVQASVEQATNSVIDKVARQGFGMVGKGGQALTGEALTQAKELLAKKVAEEIEKQLKKVITNNIKKAVKDATVLSFEAVRSAATYGKDVSGGVIKVLQAEVLAEIEKAAALVNFFSQMVEDIQSAKEKAHEALSNFCKDIGSGLESIGKTANETAQTFMAVASGIRP</sequence>
<evidence type="ECO:0000256" key="2">
    <source>
        <dbReference type="ARBA" id="ARBA00022870"/>
    </source>
</evidence>
<feature type="domain" description="Translocator protein BipB-like C-terminal" evidence="5">
    <location>
        <begin position="120"/>
        <end position="397"/>
    </location>
</feature>
<dbReference type="Pfam" id="PF04888">
    <property type="entry name" value="SseC"/>
    <property type="match status" value="1"/>
</dbReference>
<dbReference type="Proteomes" id="UP000317550">
    <property type="component" value="Chromosome"/>
</dbReference>
<dbReference type="RefSeq" id="WP_143855797.1">
    <property type="nucleotide sequence ID" value="NZ_CP041730.1"/>
</dbReference>